<evidence type="ECO:0000313" key="6">
    <source>
        <dbReference type="Proteomes" id="UP000682358"/>
    </source>
</evidence>
<feature type="signal peptide" evidence="3">
    <location>
        <begin position="1"/>
        <end position="18"/>
    </location>
</feature>
<dbReference type="EMBL" id="CP076405">
    <property type="protein sequence ID" value="QWQ19766.1"/>
    <property type="molecule type" value="Genomic_DNA"/>
</dbReference>
<keyword evidence="2" id="KW-0472">Membrane</keyword>
<proteinExistence type="predicted"/>
<evidence type="ECO:0000256" key="3">
    <source>
        <dbReference type="SAM" id="SignalP"/>
    </source>
</evidence>
<feature type="domain" description="TPM" evidence="4">
    <location>
        <begin position="31"/>
        <end position="151"/>
    </location>
</feature>
<feature type="transmembrane region" description="Helical" evidence="2">
    <location>
        <begin position="182"/>
        <end position="200"/>
    </location>
</feature>
<dbReference type="AlphaFoldDB" id="A0AAJ4THB9"/>
<dbReference type="Pfam" id="PF04536">
    <property type="entry name" value="TPM_phosphatase"/>
    <property type="match status" value="1"/>
</dbReference>
<evidence type="ECO:0000256" key="1">
    <source>
        <dbReference type="SAM" id="MobiDB-lite"/>
    </source>
</evidence>
<keyword evidence="2" id="KW-0812">Transmembrane</keyword>
<feature type="transmembrane region" description="Helical" evidence="2">
    <location>
        <begin position="246"/>
        <end position="268"/>
    </location>
</feature>
<feature type="region of interest" description="Disordered" evidence="1">
    <location>
        <begin position="355"/>
        <end position="380"/>
    </location>
</feature>
<name>A0AAJ4THB9_PRORE</name>
<dbReference type="Gene3D" id="3.10.310.50">
    <property type="match status" value="1"/>
</dbReference>
<dbReference type="PANTHER" id="PTHR30373">
    <property type="entry name" value="UPF0603 PROTEIN YGCG"/>
    <property type="match status" value="1"/>
</dbReference>
<dbReference type="PANTHER" id="PTHR30373:SF2">
    <property type="entry name" value="UPF0603 PROTEIN YGCG"/>
    <property type="match status" value="1"/>
</dbReference>
<feature type="transmembrane region" description="Helical" evidence="2">
    <location>
        <begin position="280"/>
        <end position="308"/>
    </location>
</feature>
<keyword evidence="2" id="KW-1133">Transmembrane helix</keyword>
<feature type="compositionally biased region" description="Gly residues" evidence="1">
    <location>
        <begin position="364"/>
        <end position="380"/>
    </location>
</feature>
<organism evidence="5 6">
    <name type="scientific">Providencia rettgeri</name>
    <dbReference type="NCBI Taxonomy" id="587"/>
    <lineage>
        <taxon>Bacteria</taxon>
        <taxon>Pseudomonadati</taxon>
        <taxon>Pseudomonadota</taxon>
        <taxon>Gammaproteobacteria</taxon>
        <taxon>Enterobacterales</taxon>
        <taxon>Morganellaceae</taxon>
        <taxon>Providencia</taxon>
    </lineage>
</organism>
<accession>A0AAJ4THB9</accession>
<keyword evidence="3" id="KW-0732">Signal</keyword>
<evidence type="ECO:0000313" key="5">
    <source>
        <dbReference type="EMBL" id="QWQ19766.1"/>
    </source>
</evidence>
<gene>
    <name evidence="5" type="ORF">KOF27_14205</name>
</gene>
<evidence type="ECO:0000256" key="2">
    <source>
        <dbReference type="SAM" id="Phobius"/>
    </source>
</evidence>
<dbReference type="Proteomes" id="UP000682358">
    <property type="component" value="Chromosome"/>
</dbReference>
<sequence>MIRNILFSLLLFSAIASASVNNTPPLKIDRVIDRANLLTAQQFKTLNNLLINFENNRNDGSQFVVYIVPTTGSENIETFANRVFNQWGIGKKGLDNGLLLVVAINDRSVRFEVGYGYEGTFTDVLAGRIIRKNMLPYFRAENYYTGIEQGIINAIHVANDRPISSTNSLTDLIPLKILQTHFILIYVIILGLIYCFQLVFSTKKLKRKINQVIAQSGKKKKNSEKRGYKIGANQLKRLKNYLNYSFYFPTSFSLYFPVVFCSVVVIFYTQIILSGIVNPFILLLMVVLSLFFNLISLTVLFIGINILFPIYRQQRKEWKAICEFSRFGSPFYQPSYSVNTSHKHASNVTSSHDFSSSSSSSSSSGGGGGSSGGGGASGHW</sequence>
<feature type="chain" id="PRO_5042553351" evidence="3">
    <location>
        <begin position="19"/>
        <end position="380"/>
    </location>
</feature>
<reference evidence="5" key="1">
    <citation type="submission" date="2021-06" db="EMBL/GenBank/DDBJ databases">
        <title>Emergence of genetically related NDM-1-producing Providencia rettgeri strains in Argentina.</title>
        <authorList>
            <person name="Pasteran F."/>
            <person name="Meo A."/>
            <person name="Gomez S."/>
            <person name="Derdoy L."/>
            <person name="Albronoz E."/>
            <person name="Faccone D."/>
            <person name="Guerriero L."/>
            <person name="Archuby D."/>
            <person name="Tarzia A."/>
            <person name="Lopez M."/>
            <person name="Corso A."/>
        </authorList>
    </citation>
    <scope>NUCLEOTIDE SEQUENCE</scope>
    <source>
        <strain evidence="5">PreM15628</strain>
    </source>
</reference>
<evidence type="ECO:0000259" key="4">
    <source>
        <dbReference type="Pfam" id="PF04536"/>
    </source>
</evidence>
<dbReference type="RefSeq" id="WP_140170886.1">
    <property type="nucleotide sequence ID" value="NZ_CAHPQZ010000009.1"/>
</dbReference>
<dbReference type="InterPro" id="IPR007621">
    <property type="entry name" value="TPM_dom"/>
</dbReference>
<protein>
    <submittedName>
        <fullName evidence="5">TPM domain-containing protein</fullName>
    </submittedName>
</protein>